<dbReference type="Gene3D" id="1.10.3730.20">
    <property type="match status" value="1"/>
</dbReference>
<dbReference type="PANTHER" id="PTHR30561">
    <property type="entry name" value="SMR FAMILY PROTON-DEPENDENT DRUG EFFLUX TRANSPORTER SUGE"/>
    <property type="match status" value="1"/>
</dbReference>
<keyword evidence="2" id="KW-0813">Transport</keyword>
<keyword evidence="4 7" id="KW-0812">Transmembrane</keyword>
<organism evidence="9 10">
    <name type="scientific">Actinomadura meridiana</name>
    <dbReference type="NCBI Taxonomy" id="559626"/>
    <lineage>
        <taxon>Bacteria</taxon>
        <taxon>Bacillati</taxon>
        <taxon>Actinomycetota</taxon>
        <taxon>Actinomycetes</taxon>
        <taxon>Streptosporangiales</taxon>
        <taxon>Thermomonosporaceae</taxon>
        <taxon>Actinomadura</taxon>
    </lineage>
</organism>
<dbReference type="EMBL" id="BAABAS010000004">
    <property type="protein sequence ID" value="GAA4227950.1"/>
    <property type="molecule type" value="Genomic_DNA"/>
</dbReference>
<protein>
    <submittedName>
        <fullName evidence="9">Multidrug efflux SMR transporter</fullName>
    </submittedName>
</protein>
<evidence type="ECO:0000256" key="4">
    <source>
        <dbReference type="ARBA" id="ARBA00022692"/>
    </source>
</evidence>
<evidence type="ECO:0000256" key="2">
    <source>
        <dbReference type="ARBA" id="ARBA00022448"/>
    </source>
</evidence>
<dbReference type="Proteomes" id="UP001501710">
    <property type="component" value="Unassembled WGS sequence"/>
</dbReference>
<dbReference type="SUPFAM" id="SSF103481">
    <property type="entry name" value="Multidrug resistance efflux transporter EmrE"/>
    <property type="match status" value="1"/>
</dbReference>
<comment type="subcellular location">
    <subcellularLocation>
        <location evidence="1 7">Cell membrane</location>
        <topology evidence="1 7">Multi-pass membrane protein</topology>
    </subcellularLocation>
</comment>
<gene>
    <name evidence="9" type="ORF">GCM10022254_16910</name>
</gene>
<evidence type="ECO:0000256" key="1">
    <source>
        <dbReference type="ARBA" id="ARBA00004651"/>
    </source>
</evidence>
<keyword evidence="5 8" id="KW-1133">Transmembrane helix</keyword>
<feature type="transmembrane region" description="Helical" evidence="8">
    <location>
        <begin position="85"/>
        <end position="103"/>
    </location>
</feature>
<evidence type="ECO:0000313" key="10">
    <source>
        <dbReference type="Proteomes" id="UP001501710"/>
    </source>
</evidence>
<evidence type="ECO:0000256" key="7">
    <source>
        <dbReference type="RuleBase" id="RU003942"/>
    </source>
</evidence>
<dbReference type="RefSeq" id="WP_344892355.1">
    <property type="nucleotide sequence ID" value="NZ_BAABAS010000004.1"/>
</dbReference>
<dbReference type="InterPro" id="IPR037185">
    <property type="entry name" value="EmrE-like"/>
</dbReference>
<accession>A0ABP8BVX4</accession>
<evidence type="ECO:0000256" key="6">
    <source>
        <dbReference type="ARBA" id="ARBA00023136"/>
    </source>
</evidence>
<evidence type="ECO:0000256" key="5">
    <source>
        <dbReference type="ARBA" id="ARBA00022989"/>
    </source>
</evidence>
<evidence type="ECO:0000256" key="3">
    <source>
        <dbReference type="ARBA" id="ARBA00022475"/>
    </source>
</evidence>
<name>A0ABP8BVX4_9ACTN</name>
<keyword evidence="6 8" id="KW-0472">Membrane</keyword>
<keyword evidence="3" id="KW-1003">Cell membrane</keyword>
<comment type="caution">
    <text evidence="9">The sequence shown here is derived from an EMBL/GenBank/DDBJ whole genome shotgun (WGS) entry which is preliminary data.</text>
</comment>
<feature type="transmembrane region" description="Helical" evidence="8">
    <location>
        <begin position="57"/>
        <end position="79"/>
    </location>
</feature>
<comment type="similarity">
    <text evidence="7">Belongs to the drug/metabolite transporter (DMT) superfamily. Small multidrug resistance (SMR) (TC 2.A.7.1) family.</text>
</comment>
<reference evidence="10" key="1">
    <citation type="journal article" date="2019" name="Int. J. Syst. Evol. Microbiol.">
        <title>The Global Catalogue of Microorganisms (GCM) 10K type strain sequencing project: providing services to taxonomists for standard genome sequencing and annotation.</title>
        <authorList>
            <consortium name="The Broad Institute Genomics Platform"/>
            <consortium name="The Broad Institute Genome Sequencing Center for Infectious Disease"/>
            <person name="Wu L."/>
            <person name="Ma J."/>
        </authorList>
    </citation>
    <scope>NUCLEOTIDE SEQUENCE [LARGE SCALE GENOMIC DNA]</scope>
    <source>
        <strain evidence="10">JCM 17440</strain>
    </source>
</reference>
<keyword evidence="10" id="KW-1185">Reference proteome</keyword>
<feature type="transmembrane region" description="Helical" evidence="8">
    <location>
        <begin position="33"/>
        <end position="50"/>
    </location>
</feature>
<dbReference type="PANTHER" id="PTHR30561:SF0">
    <property type="entry name" value="GUANIDINIUM EXPORTER"/>
    <property type="match status" value="1"/>
</dbReference>
<dbReference type="Pfam" id="PF00893">
    <property type="entry name" value="Multi_Drug_Res"/>
    <property type="match status" value="1"/>
</dbReference>
<dbReference type="InterPro" id="IPR000390">
    <property type="entry name" value="Small_drug/metabolite_transptr"/>
</dbReference>
<evidence type="ECO:0000313" key="9">
    <source>
        <dbReference type="EMBL" id="GAA4227950.1"/>
    </source>
</evidence>
<evidence type="ECO:0000256" key="8">
    <source>
        <dbReference type="SAM" id="Phobius"/>
    </source>
</evidence>
<proteinExistence type="inferred from homology"/>
<dbReference type="InterPro" id="IPR045324">
    <property type="entry name" value="Small_multidrug_res"/>
</dbReference>
<sequence>MAWVFLIVASLMELVWATALKESDGLTKLWPTVIGLSVALLSVVVLALSLRTLPVGTAYAVFVGLGAVGVAVAGMIAFGESAAPARLGFLALIVVGVIGLQLVEESSG</sequence>